<dbReference type="SUPFAM" id="SSF143865">
    <property type="entry name" value="CorA soluble domain-like"/>
    <property type="match status" value="1"/>
</dbReference>
<organism evidence="2 3">
    <name type="scientific">Nocardia bhagyanarayanae</name>
    <dbReference type="NCBI Taxonomy" id="1215925"/>
    <lineage>
        <taxon>Bacteria</taxon>
        <taxon>Bacillati</taxon>
        <taxon>Actinomycetota</taxon>
        <taxon>Actinomycetes</taxon>
        <taxon>Mycobacteriales</taxon>
        <taxon>Nocardiaceae</taxon>
        <taxon>Nocardia</taxon>
    </lineage>
</organism>
<dbReference type="EMBL" id="VFPG01000001">
    <property type="protein sequence ID" value="TQM32145.1"/>
    <property type="molecule type" value="Genomic_DNA"/>
</dbReference>
<dbReference type="Proteomes" id="UP000316331">
    <property type="component" value="Unassembled WGS sequence"/>
</dbReference>
<dbReference type="RefSeq" id="WP_141810101.1">
    <property type="nucleotide sequence ID" value="NZ_VFPG01000001.1"/>
</dbReference>
<dbReference type="GO" id="GO:0046873">
    <property type="term" value="F:metal ion transmembrane transporter activity"/>
    <property type="evidence" value="ECO:0007669"/>
    <property type="project" value="InterPro"/>
</dbReference>
<proteinExistence type="predicted"/>
<name>A0A543FE49_9NOCA</name>
<keyword evidence="3" id="KW-1185">Reference proteome</keyword>
<reference evidence="2 3" key="1">
    <citation type="submission" date="2019-06" db="EMBL/GenBank/DDBJ databases">
        <title>Sequencing the genomes of 1000 actinobacteria strains.</title>
        <authorList>
            <person name="Klenk H.-P."/>
        </authorList>
    </citation>
    <scope>NUCLEOTIDE SEQUENCE [LARGE SCALE GENOMIC DNA]</scope>
    <source>
        <strain evidence="2 3">DSM 103495</strain>
    </source>
</reference>
<keyword evidence="1" id="KW-0812">Transmembrane</keyword>
<dbReference type="InterPro" id="IPR045861">
    <property type="entry name" value="CorA_cytoplasmic_dom"/>
</dbReference>
<dbReference type="OrthoDB" id="9803416at2"/>
<dbReference type="InterPro" id="IPR002523">
    <property type="entry name" value="MgTranspt_CorA/ZnTranspt_ZntB"/>
</dbReference>
<gene>
    <name evidence="2" type="ORF">FB390_3822</name>
</gene>
<sequence>MTSSLGTPTDRFDTEVLGLHWIPLSASDEDTAAVLRERLGIDFSRSHDRIWETGDFVYLPVAATYLRGDTVRRETIVFALGGDFVVTSQSAEPFAPFDRAVAEMGRRPALAGSPHGVLYALLRSLNEAAEGVLGRARSGLAALAREMDAAVDGGDRIREVAELRAAVADLDAAEDAVTMVRDTQRDLARATRRLLAEHGDRAGELSGAIGHLLADIEDVRQRAVAEHDRARYLQHSLLIRLELQQARTVKILALSAALLSIALLALCYFATLA</sequence>
<keyword evidence="1" id="KW-1133">Transmembrane helix</keyword>
<evidence type="ECO:0000256" key="1">
    <source>
        <dbReference type="SAM" id="Phobius"/>
    </source>
</evidence>
<dbReference type="Pfam" id="PF01544">
    <property type="entry name" value="CorA"/>
    <property type="match status" value="1"/>
</dbReference>
<accession>A0A543FE49</accession>
<dbReference type="GO" id="GO:0016020">
    <property type="term" value="C:membrane"/>
    <property type="evidence" value="ECO:0007669"/>
    <property type="project" value="InterPro"/>
</dbReference>
<feature type="transmembrane region" description="Helical" evidence="1">
    <location>
        <begin position="251"/>
        <end position="271"/>
    </location>
</feature>
<evidence type="ECO:0000313" key="2">
    <source>
        <dbReference type="EMBL" id="TQM32145.1"/>
    </source>
</evidence>
<keyword evidence="1" id="KW-0472">Membrane</keyword>
<evidence type="ECO:0000313" key="3">
    <source>
        <dbReference type="Proteomes" id="UP000316331"/>
    </source>
</evidence>
<protein>
    <submittedName>
        <fullName evidence="2">Magnesium transporter</fullName>
    </submittedName>
</protein>
<dbReference type="AlphaFoldDB" id="A0A543FE49"/>
<comment type="caution">
    <text evidence="2">The sequence shown here is derived from an EMBL/GenBank/DDBJ whole genome shotgun (WGS) entry which is preliminary data.</text>
</comment>